<dbReference type="Proteomes" id="UP000010793">
    <property type="component" value="Chromosome"/>
</dbReference>
<evidence type="ECO:0000313" key="2">
    <source>
        <dbReference type="Proteomes" id="UP000010793"/>
    </source>
</evidence>
<dbReference type="KEGG" id="bpip:BPP43_09115"/>
<protein>
    <submittedName>
        <fullName evidence="1">Putative VSH-1 protein OrfE</fullName>
    </submittedName>
</protein>
<accession>A0A3B6VMN0</accession>
<dbReference type="EMBL" id="CP002873">
    <property type="protein sequence ID" value="AGA67008.1"/>
    <property type="molecule type" value="Genomic_DNA"/>
</dbReference>
<proteinExistence type="predicted"/>
<keyword evidence="2" id="KW-1185">Reference proteome</keyword>
<gene>
    <name evidence="1" type="ORF">BPP43_09115</name>
</gene>
<reference evidence="1 2" key="1">
    <citation type="journal article" date="2013" name="Genome Announc.">
        <title>Complete Genome Sequence of the Porcine Strain Brachyspira pilosicoli P43/6/78(T.).</title>
        <authorList>
            <person name="Lin C."/>
            <person name="den Bakker H.C."/>
            <person name="Suzuki H."/>
            <person name="Lefebure T."/>
            <person name="Ponnala L."/>
            <person name="Sun Q."/>
            <person name="Stanhope M.J."/>
            <person name="Wiedmann M."/>
            <person name="Duhamel G.E."/>
        </authorList>
    </citation>
    <scope>NUCLEOTIDE SEQUENCE [LARGE SCALE GENOMIC DNA]</scope>
    <source>
        <strain evidence="1 2">P43/6/78</strain>
    </source>
</reference>
<name>A0A3B6VMN0_BRAPL</name>
<dbReference type="AlphaFoldDB" id="A0A3B6VMN0"/>
<dbReference type="RefSeq" id="WP_015274716.1">
    <property type="nucleotide sequence ID" value="NC_019908.1"/>
</dbReference>
<sequence>MQKNTFKCKEFFNRYIVEETVYKESDNNELIPIKIYSRSTLGDKFNDEDIITISRPTFRENLDYVKAKENNNTDDDIFVWLDVRINDELATSLLDKWSTKDINEFAQVIKSFLLERRAL</sequence>
<organism evidence="1 2">
    <name type="scientific">Brachyspira pilosicoli P43/6/78</name>
    <dbReference type="NCBI Taxonomy" id="1042417"/>
    <lineage>
        <taxon>Bacteria</taxon>
        <taxon>Pseudomonadati</taxon>
        <taxon>Spirochaetota</taxon>
        <taxon>Spirochaetia</taxon>
        <taxon>Brachyspirales</taxon>
        <taxon>Brachyspiraceae</taxon>
        <taxon>Brachyspira</taxon>
    </lineage>
</organism>
<evidence type="ECO:0000313" key="1">
    <source>
        <dbReference type="EMBL" id="AGA67008.1"/>
    </source>
</evidence>